<dbReference type="GO" id="GO:0019843">
    <property type="term" value="F:rRNA binding"/>
    <property type="evidence" value="ECO:0007669"/>
    <property type="project" value="UniProtKB-UniRule"/>
</dbReference>
<dbReference type="PROSITE" id="PS51918">
    <property type="entry name" value="RADICAL_SAM"/>
    <property type="match status" value="1"/>
</dbReference>
<dbReference type="HAMAP" id="MF_01849">
    <property type="entry name" value="RNA_methyltr_RlmN"/>
    <property type="match status" value="1"/>
</dbReference>
<dbReference type="GO" id="GO:0000049">
    <property type="term" value="F:tRNA binding"/>
    <property type="evidence" value="ECO:0007669"/>
    <property type="project" value="UniProtKB-UniRule"/>
</dbReference>
<keyword evidence="2 13" id="KW-0004">4Fe-4S</keyword>
<comment type="cofactor">
    <cofactor evidence="13">
        <name>[4Fe-4S] cluster</name>
        <dbReference type="ChEBI" id="CHEBI:49883"/>
    </cofactor>
    <text evidence="13">Binds 1 [4Fe-4S] cluster. The cluster is coordinated with 3 cysteines and an exchangeable S-adenosyl-L-methionine.</text>
</comment>
<comment type="catalytic activity">
    <reaction evidence="13">
        <text>adenosine(37) in tRNA + 2 reduced [2Fe-2S]-[ferredoxin] + 2 S-adenosyl-L-methionine = 2-methyladenosine(37) in tRNA + 5'-deoxyadenosine + L-methionine + 2 oxidized [2Fe-2S]-[ferredoxin] + S-adenosyl-L-homocysteine</text>
        <dbReference type="Rhea" id="RHEA:43332"/>
        <dbReference type="Rhea" id="RHEA-COMP:10000"/>
        <dbReference type="Rhea" id="RHEA-COMP:10001"/>
        <dbReference type="Rhea" id="RHEA-COMP:10162"/>
        <dbReference type="Rhea" id="RHEA-COMP:10485"/>
        <dbReference type="ChEBI" id="CHEBI:17319"/>
        <dbReference type="ChEBI" id="CHEBI:33737"/>
        <dbReference type="ChEBI" id="CHEBI:33738"/>
        <dbReference type="ChEBI" id="CHEBI:57844"/>
        <dbReference type="ChEBI" id="CHEBI:57856"/>
        <dbReference type="ChEBI" id="CHEBI:59789"/>
        <dbReference type="ChEBI" id="CHEBI:74411"/>
        <dbReference type="ChEBI" id="CHEBI:74497"/>
        <dbReference type="EC" id="2.1.1.192"/>
    </reaction>
</comment>
<evidence type="ECO:0000256" key="8">
    <source>
        <dbReference type="ARBA" id="ARBA00022694"/>
    </source>
</evidence>
<dbReference type="GO" id="GO:0070040">
    <property type="term" value="F:rRNA (adenine(2503)-C2-)-methyltransferase activity"/>
    <property type="evidence" value="ECO:0007669"/>
    <property type="project" value="UniProtKB-UniRule"/>
</dbReference>
<dbReference type="FunFam" id="3.20.20.70:FF:000014">
    <property type="entry name" value="Probable dual-specificity RNA methyltransferase RlmN"/>
    <property type="match status" value="1"/>
</dbReference>
<keyword evidence="4 13" id="KW-0698">rRNA processing</keyword>
<dbReference type="InterPro" id="IPR007197">
    <property type="entry name" value="rSAM"/>
</dbReference>
<dbReference type="SUPFAM" id="SSF102114">
    <property type="entry name" value="Radical SAM enzymes"/>
    <property type="match status" value="1"/>
</dbReference>
<dbReference type="InterPro" id="IPR058240">
    <property type="entry name" value="rSAM_sf"/>
</dbReference>
<dbReference type="NCBIfam" id="TIGR00048">
    <property type="entry name" value="rRNA_mod_RlmN"/>
    <property type="match status" value="1"/>
</dbReference>
<evidence type="ECO:0000313" key="15">
    <source>
        <dbReference type="EMBL" id="PST38163.1"/>
    </source>
</evidence>
<keyword evidence="3 13" id="KW-0963">Cytoplasm</keyword>
<evidence type="ECO:0000256" key="9">
    <source>
        <dbReference type="ARBA" id="ARBA00022723"/>
    </source>
</evidence>
<dbReference type="SFLD" id="SFLDG01062">
    <property type="entry name" value="methyltransferase_(Class_A)"/>
    <property type="match status" value="1"/>
</dbReference>
<dbReference type="Pfam" id="PF21016">
    <property type="entry name" value="RlmN_N"/>
    <property type="match status" value="1"/>
</dbReference>
<comment type="caution">
    <text evidence="13">Lacks conserved residue(s) required for the propagation of feature annotation.</text>
</comment>
<dbReference type="FunFam" id="1.10.150.530:FF:000003">
    <property type="entry name" value="Dual-specificity RNA methyltransferase RlmN"/>
    <property type="match status" value="1"/>
</dbReference>
<comment type="caution">
    <text evidence="15">The sequence shown here is derived from an EMBL/GenBank/DDBJ whole genome shotgun (WGS) entry which is preliminary data.</text>
</comment>
<dbReference type="InterPro" id="IPR048641">
    <property type="entry name" value="RlmN_N"/>
</dbReference>
<evidence type="ECO:0000256" key="2">
    <source>
        <dbReference type="ARBA" id="ARBA00022485"/>
    </source>
</evidence>
<feature type="binding site" evidence="13">
    <location>
        <position position="288"/>
    </location>
    <ligand>
        <name>S-adenosyl-L-methionine</name>
        <dbReference type="ChEBI" id="CHEBI:59789"/>
    </ligand>
</feature>
<evidence type="ECO:0000256" key="10">
    <source>
        <dbReference type="ARBA" id="ARBA00023004"/>
    </source>
</evidence>
<sequence length="340" mass="38756">MEHLYNYSLEELTEYFQSIGEKAFRAKQVFQWLYQKNAYDFQEMSNISKDLREKLEKNCVIDQFEIKEKQVSSDGTIKYLFSLVDGNLIEAVLMQHDYGQSLCVTSQVGCNMQCAFCASGLLKKQRNLTAGEMVNQVMAVSKDTGIRISHVVVMGTGEPFDNYDEVMKFVRIINHPHGLAIGARHITISTCGLVNMIERYSNEGIQTNLAISLHAPNDEIRDQLMPVNKAFNMDVLRKGIQDYIEKTNRRVTFEYILLDGVNDSLTHARQLAHYMRGLNAYVNLIPYNSVDEHGFQPSTNVEAFKDELLRLHINCTVRKEHGRDIDGACGQLRAKRSGVI</sequence>
<evidence type="ECO:0000256" key="13">
    <source>
        <dbReference type="HAMAP-Rule" id="MF_01849"/>
    </source>
</evidence>
<feature type="binding site" evidence="13">
    <location>
        <begin position="212"/>
        <end position="214"/>
    </location>
    <ligand>
        <name>S-adenosyl-L-methionine</name>
        <dbReference type="ChEBI" id="CHEBI:59789"/>
    </ligand>
</feature>
<dbReference type="GO" id="GO:0030488">
    <property type="term" value="P:tRNA methylation"/>
    <property type="evidence" value="ECO:0007669"/>
    <property type="project" value="UniProtKB-UniRule"/>
</dbReference>
<protein>
    <recommendedName>
        <fullName evidence="13">Probable dual-specificity RNA methyltransferase RlmN</fullName>
        <ecNumber evidence="13">2.1.1.192</ecNumber>
    </recommendedName>
    <alternativeName>
        <fullName evidence="13">23S rRNA (adenine(2503)-C(2))-methyltransferase</fullName>
    </alternativeName>
    <alternativeName>
        <fullName evidence="13">23S rRNA m2A2503 methyltransferase</fullName>
    </alternativeName>
    <alternativeName>
        <fullName evidence="13">Ribosomal RNA large subunit methyltransferase N</fullName>
    </alternativeName>
    <alternativeName>
        <fullName evidence="13">tRNA (adenine(37)-C(2))-methyltransferase</fullName>
    </alternativeName>
    <alternativeName>
        <fullName evidence="13">tRNA m2A37 methyltransferase</fullName>
    </alternativeName>
</protein>
<dbReference type="PANTHER" id="PTHR30544">
    <property type="entry name" value="23S RRNA METHYLTRANSFERASE"/>
    <property type="match status" value="1"/>
</dbReference>
<comment type="subcellular location">
    <subcellularLocation>
        <location evidence="1 13">Cytoplasm</location>
    </subcellularLocation>
</comment>
<dbReference type="RefSeq" id="WP_106988580.1">
    <property type="nucleotide sequence ID" value="NZ_DBGCOW010000110.1"/>
</dbReference>
<keyword evidence="11 13" id="KW-0411">Iron-sulfur</keyword>
<dbReference type="AlphaFoldDB" id="A0A2T3FSA7"/>
<reference evidence="16" key="1">
    <citation type="submission" date="2018-03" db="EMBL/GenBank/DDBJ databases">
        <title>Lachnoclostridium SNUG30370 gen.nov., sp.nov., isolated from human faeces.</title>
        <authorList>
            <person name="Seo B."/>
            <person name="Jeon K."/>
            <person name="Ko G."/>
        </authorList>
    </citation>
    <scope>NUCLEOTIDE SEQUENCE [LARGE SCALE GENOMIC DNA]</scope>
    <source>
        <strain evidence="16">SNUG30370</strain>
    </source>
</reference>
<comment type="miscellaneous">
    <text evidence="13">Reaction proceeds by a ping-pong mechanism involving intermediate methylation of a conserved cysteine residue.</text>
</comment>
<dbReference type="EC" id="2.1.1.192" evidence="13"/>
<dbReference type="EMBL" id="PYLP01000017">
    <property type="protein sequence ID" value="PST38163.1"/>
    <property type="molecule type" value="Genomic_DNA"/>
</dbReference>
<organism evidence="15 16">
    <name type="scientific">Faecalibacillus faecis</name>
    <dbReference type="NCBI Taxonomy" id="1982628"/>
    <lineage>
        <taxon>Bacteria</taxon>
        <taxon>Bacillati</taxon>
        <taxon>Bacillota</taxon>
        <taxon>Erysipelotrichia</taxon>
        <taxon>Erysipelotrichales</taxon>
        <taxon>Coprobacillaceae</taxon>
        <taxon>Faecalibacillus</taxon>
    </lineage>
</organism>
<feature type="active site" description="Proton acceptor" evidence="13">
    <location>
        <position position="90"/>
    </location>
</feature>
<keyword evidence="8 13" id="KW-0819">tRNA processing</keyword>
<dbReference type="Gene3D" id="3.20.20.70">
    <property type="entry name" value="Aldolase class I"/>
    <property type="match status" value="1"/>
</dbReference>
<keyword evidence="16" id="KW-1185">Reference proteome</keyword>
<keyword evidence="7 13" id="KW-0949">S-adenosyl-L-methionine</keyword>
<dbReference type="GO" id="GO:0005737">
    <property type="term" value="C:cytoplasm"/>
    <property type="evidence" value="ECO:0007669"/>
    <property type="project" value="UniProtKB-SubCell"/>
</dbReference>
<keyword evidence="9 13" id="KW-0479">Metal-binding</keyword>
<evidence type="ECO:0000256" key="7">
    <source>
        <dbReference type="ARBA" id="ARBA00022691"/>
    </source>
</evidence>
<keyword evidence="6 13" id="KW-0808">Transferase</keyword>
<accession>A0A2T3FSA7</accession>
<evidence type="ECO:0000256" key="6">
    <source>
        <dbReference type="ARBA" id="ARBA00022679"/>
    </source>
</evidence>
<dbReference type="Gene3D" id="1.10.150.530">
    <property type="match status" value="1"/>
</dbReference>
<evidence type="ECO:0000256" key="3">
    <source>
        <dbReference type="ARBA" id="ARBA00022490"/>
    </source>
</evidence>
<feature type="binding site" evidence="13">
    <location>
        <position position="114"/>
    </location>
    <ligand>
        <name>[4Fe-4S] cluster</name>
        <dbReference type="ChEBI" id="CHEBI:49883"/>
        <note>4Fe-4S-S-AdoMet</note>
    </ligand>
</feature>
<dbReference type="GO" id="GO:0051539">
    <property type="term" value="F:4 iron, 4 sulfur cluster binding"/>
    <property type="evidence" value="ECO:0007669"/>
    <property type="project" value="UniProtKB-UniRule"/>
</dbReference>
<feature type="binding site" evidence="13">
    <location>
        <position position="189"/>
    </location>
    <ligand>
        <name>S-adenosyl-L-methionine</name>
        <dbReference type="ChEBI" id="CHEBI:59789"/>
    </ligand>
</feature>
<comment type="catalytic activity">
    <reaction evidence="13">
        <text>adenosine(2503) in 23S rRNA + 2 reduced [2Fe-2S]-[ferredoxin] + 2 S-adenosyl-L-methionine = 2-methyladenosine(2503) in 23S rRNA + 5'-deoxyadenosine + L-methionine + 2 oxidized [2Fe-2S]-[ferredoxin] + S-adenosyl-L-homocysteine</text>
        <dbReference type="Rhea" id="RHEA:42916"/>
        <dbReference type="Rhea" id="RHEA-COMP:10000"/>
        <dbReference type="Rhea" id="RHEA-COMP:10001"/>
        <dbReference type="Rhea" id="RHEA-COMP:10152"/>
        <dbReference type="Rhea" id="RHEA-COMP:10282"/>
        <dbReference type="ChEBI" id="CHEBI:17319"/>
        <dbReference type="ChEBI" id="CHEBI:33737"/>
        <dbReference type="ChEBI" id="CHEBI:33738"/>
        <dbReference type="ChEBI" id="CHEBI:57844"/>
        <dbReference type="ChEBI" id="CHEBI:57856"/>
        <dbReference type="ChEBI" id="CHEBI:59789"/>
        <dbReference type="ChEBI" id="CHEBI:74411"/>
        <dbReference type="ChEBI" id="CHEBI:74497"/>
        <dbReference type="EC" id="2.1.1.192"/>
    </reaction>
</comment>
<dbReference type="InterPro" id="IPR027492">
    <property type="entry name" value="RNA_MTrfase_RlmN"/>
</dbReference>
<feature type="binding site" evidence="13">
    <location>
        <begin position="157"/>
        <end position="158"/>
    </location>
    <ligand>
        <name>S-adenosyl-L-methionine</name>
        <dbReference type="ChEBI" id="CHEBI:59789"/>
    </ligand>
</feature>
<feature type="active site" description="S-methylcysteine intermediate" evidence="13">
    <location>
        <position position="329"/>
    </location>
</feature>
<dbReference type="InterPro" id="IPR013785">
    <property type="entry name" value="Aldolase_TIM"/>
</dbReference>
<dbReference type="Pfam" id="PF04055">
    <property type="entry name" value="Radical_SAM"/>
    <property type="match status" value="1"/>
</dbReference>
<dbReference type="GO" id="GO:0070475">
    <property type="term" value="P:rRNA base methylation"/>
    <property type="evidence" value="ECO:0007669"/>
    <property type="project" value="UniProtKB-UniRule"/>
</dbReference>
<dbReference type="CDD" id="cd01335">
    <property type="entry name" value="Radical_SAM"/>
    <property type="match status" value="1"/>
</dbReference>
<comment type="function">
    <text evidence="13">Specifically methylates position 2 of adenine 2503 in 23S rRNA and position 2 of adenine 37 in tRNAs.</text>
</comment>
<dbReference type="InterPro" id="IPR040072">
    <property type="entry name" value="Methyltransferase_A"/>
</dbReference>
<dbReference type="PIRSF" id="PIRSF006004">
    <property type="entry name" value="CHP00048"/>
    <property type="match status" value="1"/>
</dbReference>
<evidence type="ECO:0000256" key="1">
    <source>
        <dbReference type="ARBA" id="ARBA00004496"/>
    </source>
</evidence>
<feature type="binding site" evidence="13">
    <location>
        <position position="117"/>
    </location>
    <ligand>
        <name>[4Fe-4S] cluster</name>
        <dbReference type="ChEBI" id="CHEBI:49883"/>
        <note>4Fe-4S-S-AdoMet</note>
    </ligand>
</feature>
<dbReference type="SFLD" id="SFLDS00029">
    <property type="entry name" value="Radical_SAM"/>
    <property type="match status" value="1"/>
</dbReference>
<name>A0A2T3FSA7_9FIRM</name>
<dbReference type="InterPro" id="IPR004383">
    <property type="entry name" value="rRNA_lsu_MTrfase_RlmN/Cfr"/>
</dbReference>
<gene>
    <name evidence="13 15" type="primary">rlmN</name>
    <name evidence="15" type="ORF">C7U55_10850</name>
</gene>
<dbReference type="GO" id="GO:0046872">
    <property type="term" value="F:metal ion binding"/>
    <property type="evidence" value="ECO:0007669"/>
    <property type="project" value="UniProtKB-KW"/>
</dbReference>
<keyword evidence="10 13" id="KW-0408">Iron</keyword>
<keyword evidence="12 13" id="KW-1015">Disulfide bond</keyword>
<dbReference type="GeneID" id="77471587"/>
<dbReference type="PANTHER" id="PTHR30544:SF5">
    <property type="entry name" value="RADICAL SAM CORE DOMAIN-CONTAINING PROTEIN"/>
    <property type="match status" value="1"/>
</dbReference>
<evidence type="ECO:0000313" key="16">
    <source>
        <dbReference type="Proteomes" id="UP000241201"/>
    </source>
</evidence>
<proteinExistence type="inferred from homology"/>
<evidence type="ECO:0000256" key="5">
    <source>
        <dbReference type="ARBA" id="ARBA00022603"/>
    </source>
</evidence>
<evidence type="ECO:0000256" key="4">
    <source>
        <dbReference type="ARBA" id="ARBA00022552"/>
    </source>
</evidence>
<evidence type="ECO:0000259" key="14">
    <source>
        <dbReference type="PROSITE" id="PS51918"/>
    </source>
</evidence>
<dbReference type="Proteomes" id="UP000241201">
    <property type="component" value="Unassembled WGS sequence"/>
</dbReference>
<feature type="domain" description="Radical SAM core" evidence="14">
    <location>
        <begin position="96"/>
        <end position="324"/>
    </location>
</feature>
<dbReference type="SFLD" id="SFLDF00275">
    <property type="entry name" value="adenosine_C2_methyltransferase"/>
    <property type="match status" value="1"/>
</dbReference>
<evidence type="ECO:0000256" key="11">
    <source>
        <dbReference type="ARBA" id="ARBA00023014"/>
    </source>
</evidence>
<evidence type="ECO:0000256" key="12">
    <source>
        <dbReference type="ARBA" id="ARBA00023157"/>
    </source>
</evidence>
<comment type="similarity">
    <text evidence="13">Belongs to the radical SAM superfamily. RlmN family.</text>
</comment>
<feature type="binding site" evidence="13">
    <location>
        <position position="110"/>
    </location>
    <ligand>
        <name>[4Fe-4S] cluster</name>
        <dbReference type="ChEBI" id="CHEBI:49883"/>
        <note>4Fe-4S-S-AdoMet</note>
    </ligand>
</feature>
<keyword evidence="5 13" id="KW-0489">Methyltransferase</keyword>
<dbReference type="GO" id="GO:0002935">
    <property type="term" value="F:tRNA (adenine(37)-C2)-methyltransferase activity"/>
    <property type="evidence" value="ECO:0007669"/>
    <property type="project" value="UniProtKB-UniRule"/>
</dbReference>